<keyword evidence="2" id="KW-1185">Reference proteome</keyword>
<organism evidence="1 2">
    <name type="scientific">Araneus ventricosus</name>
    <name type="common">Orbweaver spider</name>
    <name type="synonym">Epeira ventricosa</name>
    <dbReference type="NCBI Taxonomy" id="182803"/>
    <lineage>
        <taxon>Eukaryota</taxon>
        <taxon>Metazoa</taxon>
        <taxon>Ecdysozoa</taxon>
        <taxon>Arthropoda</taxon>
        <taxon>Chelicerata</taxon>
        <taxon>Arachnida</taxon>
        <taxon>Araneae</taxon>
        <taxon>Araneomorphae</taxon>
        <taxon>Entelegynae</taxon>
        <taxon>Araneoidea</taxon>
        <taxon>Araneidae</taxon>
        <taxon>Araneus</taxon>
    </lineage>
</organism>
<reference evidence="1 2" key="1">
    <citation type="journal article" date="2019" name="Sci. Rep.">
        <title>Orb-weaving spider Araneus ventricosus genome elucidates the spidroin gene catalogue.</title>
        <authorList>
            <person name="Kono N."/>
            <person name="Nakamura H."/>
            <person name="Ohtoshi R."/>
            <person name="Moran D.A.P."/>
            <person name="Shinohara A."/>
            <person name="Yoshida Y."/>
            <person name="Fujiwara M."/>
            <person name="Mori M."/>
            <person name="Tomita M."/>
            <person name="Arakawa K."/>
        </authorList>
    </citation>
    <scope>NUCLEOTIDE SEQUENCE [LARGE SCALE GENOMIC DNA]</scope>
</reference>
<evidence type="ECO:0000313" key="1">
    <source>
        <dbReference type="EMBL" id="GBO36844.1"/>
    </source>
</evidence>
<dbReference type="Proteomes" id="UP000499080">
    <property type="component" value="Unassembled WGS sequence"/>
</dbReference>
<proteinExistence type="predicted"/>
<dbReference type="AlphaFoldDB" id="A0A4Y2WJS2"/>
<name>A0A4Y2WJS2_ARAVE</name>
<comment type="caution">
    <text evidence="1">The sequence shown here is derived from an EMBL/GenBank/DDBJ whole genome shotgun (WGS) entry which is preliminary data.</text>
</comment>
<protein>
    <submittedName>
        <fullName evidence="1">Uncharacterized protein</fullName>
    </submittedName>
</protein>
<gene>
    <name evidence="1" type="ORF">AVEN_209820_1</name>
</gene>
<sequence length="161" mass="18127">MSSCRISKQELAPPVGIAMVGLKVPPPEKVRIVLPPGENSWTGLPSSSPPFPRNSRNDVIIGHSQVEERFRGHDSCERISFTTKEYGSWKSEEYLDIYTYTVEISSAACGTDSTLAMDGNGKERSHHRQDERRELLSFHSSLAPWNQLVHWECHFQLNSSA</sequence>
<evidence type="ECO:0000313" key="2">
    <source>
        <dbReference type="Proteomes" id="UP000499080"/>
    </source>
</evidence>
<dbReference type="EMBL" id="BGPR01061120">
    <property type="protein sequence ID" value="GBO36844.1"/>
    <property type="molecule type" value="Genomic_DNA"/>
</dbReference>
<accession>A0A4Y2WJS2</accession>